<reference evidence="3 4" key="1">
    <citation type="journal article" date="2013" name="BMC Genomics">
        <title>The genome and transcriptome of the pine saprophyte Ophiostoma piceae, and a comparison with the bark beetle-associated pine pathogen Grosmannia clavigera.</title>
        <authorList>
            <person name="Haridas S."/>
            <person name="Wang Y."/>
            <person name="Lim L."/>
            <person name="Massoumi Alamouti S."/>
            <person name="Jackman S."/>
            <person name="Docking R."/>
            <person name="Robertson G."/>
            <person name="Birol I."/>
            <person name="Bohlmann J."/>
            <person name="Breuil C."/>
        </authorList>
    </citation>
    <scope>NUCLEOTIDE SEQUENCE [LARGE SCALE GENOMIC DNA]</scope>
    <source>
        <strain evidence="3 4">UAMH 11346</strain>
    </source>
</reference>
<proteinExistence type="predicted"/>
<dbReference type="OrthoDB" id="5388486at2759"/>
<name>S3CF33_OPHP1</name>
<feature type="domain" description="C2H2-type" evidence="2">
    <location>
        <begin position="340"/>
        <end position="368"/>
    </location>
</feature>
<feature type="region of interest" description="Disordered" evidence="1">
    <location>
        <begin position="237"/>
        <end position="261"/>
    </location>
</feature>
<protein>
    <submittedName>
        <fullName evidence="3">Zinc c2h2 finger domain containing protein</fullName>
    </submittedName>
</protein>
<dbReference type="InterPro" id="IPR013087">
    <property type="entry name" value="Znf_C2H2_type"/>
</dbReference>
<dbReference type="SMART" id="SM00355">
    <property type="entry name" value="ZnF_C2H2"/>
    <property type="match status" value="4"/>
</dbReference>
<feature type="domain" description="C2H2-type" evidence="2">
    <location>
        <begin position="374"/>
        <end position="403"/>
    </location>
</feature>
<dbReference type="HOGENOM" id="CLU_470173_0_0_1"/>
<feature type="compositionally biased region" description="Basic and acidic residues" evidence="1">
    <location>
        <begin position="406"/>
        <end position="422"/>
    </location>
</feature>
<feature type="compositionally biased region" description="Basic residues" evidence="1">
    <location>
        <begin position="432"/>
        <end position="447"/>
    </location>
</feature>
<dbReference type="InterPro" id="IPR039970">
    <property type="entry name" value="TF_Grauzone"/>
</dbReference>
<gene>
    <name evidence="3" type="ORF">F503_00077</name>
</gene>
<dbReference type="PANTHER" id="PTHR23225:SF2">
    <property type="entry name" value="AT09679P-RELATED"/>
    <property type="match status" value="1"/>
</dbReference>
<dbReference type="PANTHER" id="PTHR23225">
    <property type="entry name" value="ZINC FINGER PROTEIN"/>
    <property type="match status" value="1"/>
</dbReference>
<dbReference type="STRING" id="1262450.S3CF33"/>
<feature type="domain" description="C2H2-type" evidence="2">
    <location>
        <begin position="313"/>
        <end position="337"/>
    </location>
</feature>
<feature type="domain" description="C2H2-type" evidence="2">
    <location>
        <begin position="489"/>
        <end position="516"/>
    </location>
</feature>
<sequence length="580" mass="63702">MHANGYQHGQIYPQSASPAMCSLGLPLADTSIDYSCIASNEGHDFSLPAHFEQSGNPLNQAAFDQGLRGYPPPSDGCLTGTRASSSQGHCSEPMFPASPIPHASFDSDTEDLYEPMVAPTAYASIVAETVTSGGLANYYLPIAPLDAKPSPFHLDDSYANTTASTNEEVIGLVDLPDDGTLGLLEANDLCQFDTSTALVPDADNSNRDTTAQLSSSVEAAGFFGSHEETFYSPVDTEAAESPLPITDHEARKSGQKRKRRADVISYSTEYRKKIKSHEKGVPTSDVTDMDYLGSRVYNADSRPEATGTPIKAFNCAVCPFPTFPTQKDLDRHVKSKHGQYPCLLNFTGGCDKFFHKKNEWKRHCLTQHIVESYYTCPEEACQGKSDAFFLRKDLFKAHLDRLHTSDDVRKEHKDRQAADKARRGMLAASGPKQRKKSSAATKGRNHAKTNTAMPFQSIRFSQEYEDTYKKHRAVVKGGLRWRVKLPEKITCEAPDCGQVFDTKDAFNKYMEHVGKHLERIASGGGPDHAFGVELVPYFTAIGILKATCNTPETNGAPWKLVSVNAQTEVEDKYAPDSKSD</sequence>
<keyword evidence="4" id="KW-1185">Reference proteome</keyword>
<dbReference type="GO" id="GO:0003700">
    <property type="term" value="F:DNA-binding transcription factor activity"/>
    <property type="evidence" value="ECO:0007669"/>
    <property type="project" value="InterPro"/>
</dbReference>
<dbReference type="VEuPathDB" id="FungiDB:F503_00077"/>
<evidence type="ECO:0000256" key="1">
    <source>
        <dbReference type="SAM" id="MobiDB-lite"/>
    </source>
</evidence>
<dbReference type="Proteomes" id="UP000016923">
    <property type="component" value="Unassembled WGS sequence"/>
</dbReference>
<organism evidence="3 4">
    <name type="scientific">Ophiostoma piceae (strain UAMH 11346)</name>
    <name type="common">Sap stain fungus</name>
    <dbReference type="NCBI Taxonomy" id="1262450"/>
    <lineage>
        <taxon>Eukaryota</taxon>
        <taxon>Fungi</taxon>
        <taxon>Dikarya</taxon>
        <taxon>Ascomycota</taxon>
        <taxon>Pezizomycotina</taxon>
        <taxon>Sordariomycetes</taxon>
        <taxon>Sordariomycetidae</taxon>
        <taxon>Ophiostomatales</taxon>
        <taxon>Ophiostomataceae</taxon>
        <taxon>Ophiostoma</taxon>
    </lineage>
</organism>
<feature type="region of interest" description="Disordered" evidence="1">
    <location>
        <begin position="406"/>
        <end position="450"/>
    </location>
</feature>
<dbReference type="EMBL" id="KE148158">
    <property type="protein sequence ID" value="EPE04923.1"/>
    <property type="molecule type" value="Genomic_DNA"/>
</dbReference>
<accession>S3CF33</accession>
<evidence type="ECO:0000313" key="3">
    <source>
        <dbReference type="EMBL" id="EPE04923.1"/>
    </source>
</evidence>
<dbReference type="AlphaFoldDB" id="S3CF33"/>
<evidence type="ECO:0000313" key="4">
    <source>
        <dbReference type="Proteomes" id="UP000016923"/>
    </source>
</evidence>
<evidence type="ECO:0000259" key="2">
    <source>
        <dbReference type="SMART" id="SM00355"/>
    </source>
</evidence>